<sequence>MVVRVRASIISRFGHFLTDAYCASEDVFWYFKNRFRKCVEAVVMVKSLGNQELNLEADILYVDPSIDLALCKSILTLGNPDNCKNATRVRIISEIPLYLCNIFLENLESCLPYHKIAPADFRFITCDMNAGCGFSGGPTVNFDVGHERDCEEWRGSSSQVKEAQEGVCEE</sequence>
<evidence type="ECO:0000313" key="1">
    <source>
        <dbReference type="EMBL" id="KAG5560736.1"/>
    </source>
</evidence>
<organism evidence="1 2">
    <name type="scientific">Rhododendron griersonianum</name>
    <dbReference type="NCBI Taxonomy" id="479676"/>
    <lineage>
        <taxon>Eukaryota</taxon>
        <taxon>Viridiplantae</taxon>
        <taxon>Streptophyta</taxon>
        <taxon>Embryophyta</taxon>
        <taxon>Tracheophyta</taxon>
        <taxon>Spermatophyta</taxon>
        <taxon>Magnoliopsida</taxon>
        <taxon>eudicotyledons</taxon>
        <taxon>Gunneridae</taxon>
        <taxon>Pentapetalae</taxon>
        <taxon>asterids</taxon>
        <taxon>Ericales</taxon>
        <taxon>Ericaceae</taxon>
        <taxon>Ericoideae</taxon>
        <taxon>Rhodoreae</taxon>
        <taxon>Rhododendron</taxon>
    </lineage>
</organism>
<proteinExistence type="predicted"/>
<dbReference type="InterPro" id="IPR009003">
    <property type="entry name" value="Peptidase_S1_PA"/>
</dbReference>
<gene>
    <name evidence="1" type="ORF">RHGRI_003915</name>
</gene>
<dbReference type="AlphaFoldDB" id="A0AAV6L737"/>
<comment type="caution">
    <text evidence="1">The sequence shown here is derived from an EMBL/GenBank/DDBJ whole genome shotgun (WGS) entry which is preliminary data.</text>
</comment>
<name>A0AAV6L737_9ERIC</name>
<dbReference type="EMBL" id="JACTNZ010000002">
    <property type="protein sequence ID" value="KAG5560736.1"/>
    <property type="molecule type" value="Genomic_DNA"/>
</dbReference>
<protein>
    <submittedName>
        <fullName evidence="1">Uncharacterized protein</fullName>
    </submittedName>
</protein>
<keyword evidence="2" id="KW-1185">Reference proteome</keyword>
<dbReference type="SUPFAM" id="SSF50494">
    <property type="entry name" value="Trypsin-like serine proteases"/>
    <property type="match status" value="1"/>
</dbReference>
<dbReference type="Proteomes" id="UP000823749">
    <property type="component" value="Chromosome 2"/>
</dbReference>
<evidence type="ECO:0000313" key="2">
    <source>
        <dbReference type="Proteomes" id="UP000823749"/>
    </source>
</evidence>
<reference evidence="1" key="1">
    <citation type="submission" date="2020-08" db="EMBL/GenBank/DDBJ databases">
        <title>Plant Genome Project.</title>
        <authorList>
            <person name="Zhang R.-G."/>
        </authorList>
    </citation>
    <scope>NUCLEOTIDE SEQUENCE</scope>
    <source>
        <strain evidence="1">WSP0</strain>
        <tissue evidence="1">Leaf</tissue>
    </source>
</reference>
<accession>A0AAV6L737</accession>